<sequence length="144" mass="15231">MKLTPILSGALFASTLSTTAALADMEVTIDGVDASGGSIHVLAFNDQRAFENNMFAKMVSYVKIPATEGSVTGVLPGLEAGSYAIMLHHDANDNGQFEMKGAVPEEGWGYSNNAGATAPPTYDEAVFEYTGDNNPTMKMNYAPK</sequence>
<dbReference type="RefSeq" id="WP_085794583.1">
    <property type="nucleotide sequence ID" value="NZ_FWFO01000001.1"/>
</dbReference>
<gene>
    <name evidence="2" type="ORF">TRL7639_00914</name>
</gene>
<evidence type="ECO:0000256" key="1">
    <source>
        <dbReference type="SAM" id="SignalP"/>
    </source>
</evidence>
<accession>A0A1Y5RZ28</accession>
<keyword evidence="3" id="KW-1185">Reference proteome</keyword>
<name>A0A1Y5RZ28_9RHOB</name>
<feature type="chain" id="PRO_5012644636" description="DUF2141 domain-containing protein" evidence="1">
    <location>
        <begin position="24"/>
        <end position="144"/>
    </location>
</feature>
<dbReference type="EMBL" id="FWFO01000001">
    <property type="protein sequence ID" value="SLN25869.1"/>
    <property type="molecule type" value="Genomic_DNA"/>
</dbReference>
<evidence type="ECO:0000313" key="2">
    <source>
        <dbReference type="EMBL" id="SLN25869.1"/>
    </source>
</evidence>
<dbReference type="AlphaFoldDB" id="A0A1Y5RZ28"/>
<keyword evidence="1" id="KW-0732">Signal</keyword>
<dbReference type="Pfam" id="PF09912">
    <property type="entry name" value="DUF2141"/>
    <property type="match status" value="1"/>
</dbReference>
<dbReference type="Proteomes" id="UP000193077">
    <property type="component" value="Unassembled WGS sequence"/>
</dbReference>
<dbReference type="InterPro" id="IPR018673">
    <property type="entry name" value="DUF2141"/>
</dbReference>
<dbReference type="OrthoDB" id="9788332at2"/>
<evidence type="ECO:0008006" key="4">
    <source>
        <dbReference type="Google" id="ProtNLM"/>
    </source>
</evidence>
<proteinExistence type="predicted"/>
<evidence type="ECO:0000313" key="3">
    <source>
        <dbReference type="Proteomes" id="UP000193077"/>
    </source>
</evidence>
<reference evidence="2 3" key="1">
    <citation type="submission" date="2017-03" db="EMBL/GenBank/DDBJ databases">
        <authorList>
            <person name="Afonso C.L."/>
            <person name="Miller P.J."/>
            <person name="Scott M.A."/>
            <person name="Spackman E."/>
            <person name="Goraichik I."/>
            <person name="Dimitrov K.M."/>
            <person name="Suarez D.L."/>
            <person name="Swayne D.E."/>
        </authorList>
    </citation>
    <scope>NUCLEOTIDE SEQUENCE [LARGE SCALE GENOMIC DNA]</scope>
    <source>
        <strain evidence="2 3">CECT 7639</strain>
    </source>
</reference>
<feature type="signal peptide" evidence="1">
    <location>
        <begin position="1"/>
        <end position="23"/>
    </location>
</feature>
<organism evidence="2 3">
    <name type="scientific">Falsiruegeria litorea R37</name>
    <dbReference type="NCBI Taxonomy" id="1200284"/>
    <lineage>
        <taxon>Bacteria</taxon>
        <taxon>Pseudomonadati</taxon>
        <taxon>Pseudomonadota</taxon>
        <taxon>Alphaproteobacteria</taxon>
        <taxon>Rhodobacterales</taxon>
        <taxon>Roseobacteraceae</taxon>
        <taxon>Falsiruegeria</taxon>
    </lineage>
</organism>
<protein>
    <recommendedName>
        <fullName evidence="4">DUF2141 domain-containing protein</fullName>
    </recommendedName>
</protein>